<accession>A0A0G1VIJ4</accession>
<proteinExistence type="predicted"/>
<dbReference type="STRING" id="1618342.UY40_C0001G0039"/>
<comment type="caution">
    <text evidence="1">The sequence shown here is derived from an EMBL/GenBank/DDBJ whole genome shotgun (WGS) entry which is preliminary data.</text>
</comment>
<gene>
    <name evidence="1" type="ORF">UY40_C0001G0039</name>
</gene>
<dbReference type="Proteomes" id="UP000034119">
    <property type="component" value="Unassembled WGS sequence"/>
</dbReference>
<evidence type="ECO:0000313" key="2">
    <source>
        <dbReference type="Proteomes" id="UP000034119"/>
    </source>
</evidence>
<reference evidence="1 2" key="1">
    <citation type="journal article" date="2015" name="Nature">
        <title>rRNA introns, odd ribosomes, and small enigmatic genomes across a large radiation of phyla.</title>
        <authorList>
            <person name="Brown C.T."/>
            <person name="Hug L.A."/>
            <person name="Thomas B.C."/>
            <person name="Sharon I."/>
            <person name="Castelle C.J."/>
            <person name="Singh A."/>
            <person name="Wilkins M.J."/>
            <person name="Williams K.H."/>
            <person name="Banfield J.F."/>
        </authorList>
    </citation>
    <scope>NUCLEOTIDE SEQUENCE [LARGE SCALE GENOMIC DNA]</scope>
</reference>
<sequence>MSIQHQTLAAGKWQKIPLAEQLANVGSEVERTISWKERGNLDYSRQAFDRALELLSLTKDAVKDGSKLREVSRVYELLVDYFAGENKFKSSDQIWRNYFNSYTYLTALRRFKV</sequence>
<name>A0A0G1VIJ4_9BACT</name>
<protein>
    <submittedName>
        <fullName evidence="1">Uncharacterized protein</fullName>
    </submittedName>
</protein>
<dbReference type="AlphaFoldDB" id="A0A0G1VIJ4"/>
<organism evidence="1 2">
    <name type="scientific">candidate division CPR1 bacterium GW2011_GWC1_49_13</name>
    <dbReference type="NCBI Taxonomy" id="1618342"/>
    <lineage>
        <taxon>Bacteria</taxon>
        <taxon>candidate division CPR1</taxon>
    </lineage>
</organism>
<evidence type="ECO:0000313" key="1">
    <source>
        <dbReference type="EMBL" id="KKW06261.1"/>
    </source>
</evidence>
<dbReference type="EMBL" id="LCPW01000001">
    <property type="protein sequence ID" value="KKW06261.1"/>
    <property type="molecule type" value="Genomic_DNA"/>
</dbReference>